<comment type="caution">
    <text evidence="1">The sequence shown here is derived from an EMBL/GenBank/DDBJ whole genome shotgun (WGS) entry which is preliminary data.</text>
</comment>
<reference evidence="1 2" key="1">
    <citation type="submission" date="2024-01" db="EMBL/GenBank/DDBJ databases">
        <authorList>
            <person name="Waweru B."/>
        </authorList>
    </citation>
    <scope>NUCLEOTIDE SEQUENCE [LARGE SCALE GENOMIC DNA]</scope>
</reference>
<organism evidence="1 2">
    <name type="scientific">Dovyalis caffra</name>
    <dbReference type="NCBI Taxonomy" id="77055"/>
    <lineage>
        <taxon>Eukaryota</taxon>
        <taxon>Viridiplantae</taxon>
        <taxon>Streptophyta</taxon>
        <taxon>Embryophyta</taxon>
        <taxon>Tracheophyta</taxon>
        <taxon>Spermatophyta</taxon>
        <taxon>Magnoliopsida</taxon>
        <taxon>eudicotyledons</taxon>
        <taxon>Gunneridae</taxon>
        <taxon>Pentapetalae</taxon>
        <taxon>rosids</taxon>
        <taxon>fabids</taxon>
        <taxon>Malpighiales</taxon>
        <taxon>Salicaceae</taxon>
        <taxon>Flacourtieae</taxon>
        <taxon>Dovyalis</taxon>
    </lineage>
</organism>
<sequence>MDRYFTHRANTEKILKHIQLGKLLAKTQGVHTARLNTVHDAQLNTGLVLIKSNSATNIHLGP</sequence>
<feature type="non-terminal residue" evidence="1">
    <location>
        <position position="62"/>
    </location>
</feature>
<evidence type="ECO:0000313" key="1">
    <source>
        <dbReference type="EMBL" id="CAK7325724.1"/>
    </source>
</evidence>
<dbReference type="EMBL" id="CAWUPB010000850">
    <property type="protein sequence ID" value="CAK7325724.1"/>
    <property type="molecule type" value="Genomic_DNA"/>
</dbReference>
<keyword evidence="2" id="KW-1185">Reference proteome</keyword>
<protein>
    <submittedName>
        <fullName evidence="1">Uncharacterized protein</fullName>
    </submittedName>
</protein>
<dbReference type="Proteomes" id="UP001314170">
    <property type="component" value="Unassembled WGS sequence"/>
</dbReference>
<accession>A0AAV1QYQ2</accession>
<proteinExistence type="predicted"/>
<evidence type="ECO:0000313" key="2">
    <source>
        <dbReference type="Proteomes" id="UP001314170"/>
    </source>
</evidence>
<gene>
    <name evidence="1" type="ORF">DCAF_LOCUS3413</name>
</gene>
<dbReference type="AlphaFoldDB" id="A0AAV1QYQ2"/>
<name>A0AAV1QYQ2_9ROSI</name>